<dbReference type="AlphaFoldDB" id="A0A5R9QEH8"/>
<sequence length="244" mass="27295">MTRSPKRLPLVLLLLCLAPCAWAERIQVVTEDGSFVYLRQGKVTGPATAVVEATLARAGLDDYRIGLYPWARAYDRALREPNVLIYLIARTAEREALFHWVGEILRLDYHLYRLPARDDIEVDELAQAKPYRIGVPREDVRYRYLHDRGFAKLVVSASSADSIRLLLNGQVDLVPLSEQAVELYCEEAGLAGDCLERVLTLDATTGLYMAYSRQTGEDVVLRTRAAFEQLQAEGVVAGAMSPAR</sequence>
<dbReference type="RefSeq" id="WP_138408086.1">
    <property type="nucleotide sequence ID" value="NZ_QLAE01000011.1"/>
</dbReference>
<protein>
    <submittedName>
        <fullName evidence="2">ABC transporter substrate-binding protein</fullName>
    </submittedName>
</protein>
<evidence type="ECO:0000256" key="1">
    <source>
        <dbReference type="SAM" id="SignalP"/>
    </source>
</evidence>
<keyword evidence="3" id="KW-1185">Reference proteome</keyword>
<dbReference type="OrthoDB" id="8587856at2"/>
<dbReference type="Gene3D" id="3.40.190.10">
    <property type="entry name" value="Periplasmic binding protein-like II"/>
    <property type="match status" value="2"/>
</dbReference>
<evidence type="ECO:0000313" key="2">
    <source>
        <dbReference type="EMBL" id="TLX63308.1"/>
    </source>
</evidence>
<dbReference type="PANTHER" id="PTHR38834">
    <property type="entry name" value="PERIPLASMIC SUBSTRATE BINDING PROTEIN FAMILY 3"/>
    <property type="match status" value="1"/>
</dbReference>
<comment type="caution">
    <text evidence="2">The sequence shown here is derived from an EMBL/GenBank/DDBJ whole genome shotgun (WGS) entry which is preliminary data.</text>
</comment>
<reference evidence="2 3" key="1">
    <citation type="journal article" date="2017" name="Eur. J. Clin. Microbiol. Infect. Dis.">
        <title>Uncommonly isolated clinical Pseudomonas: identification and phylogenetic assignation.</title>
        <authorList>
            <person name="Mulet M."/>
            <person name="Gomila M."/>
            <person name="Ramirez A."/>
            <person name="Cardew S."/>
            <person name="Moore E.R."/>
            <person name="Lalucat J."/>
            <person name="Garcia-Valdes E."/>
        </authorList>
    </citation>
    <scope>NUCLEOTIDE SEQUENCE [LARGE SCALE GENOMIC DNA]</scope>
    <source>
        <strain evidence="2 3">SD129</strain>
    </source>
</reference>
<feature type="signal peptide" evidence="1">
    <location>
        <begin position="1"/>
        <end position="23"/>
    </location>
</feature>
<organism evidence="2 3">
    <name type="scientific">Stutzerimonas nosocomialis</name>
    <dbReference type="NCBI Taxonomy" id="1056496"/>
    <lineage>
        <taxon>Bacteria</taxon>
        <taxon>Pseudomonadati</taxon>
        <taxon>Pseudomonadota</taxon>
        <taxon>Gammaproteobacteria</taxon>
        <taxon>Pseudomonadales</taxon>
        <taxon>Pseudomonadaceae</taxon>
        <taxon>Stutzerimonas</taxon>
    </lineage>
</organism>
<evidence type="ECO:0000313" key="3">
    <source>
        <dbReference type="Proteomes" id="UP000306753"/>
    </source>
</evidence>
<keyword evidence="1" id="KW-0732">Signal</keyword>
<gene>
    <name evidence="2" type="ORF">DN820_12030</name>
</gene>
<proteinExistence type="predicted"/>
<dbReference type="SUPFAM" id="SSF53850">
    <property type="entry name" value="Periplasmic binding protein-like II"/>
    <property type="match status" value="1"/>
</dbReference>
<feature type="chain" id="PRO_5024321333" evidence="1">
    <location>
        <begin position="24"/>
        <end position="244"/>
    </location>
</feature>
<name>A0A5R9QEH8_9GAMM</name>
<dbReference type="PANTHER" id="PTHR38834:SF3">
    <property type="entry name" value="SOLUTE-BINDING PROTEIN FAMILY 3_N-TERMINAL DOMAIN-CONTAINING PROTEIN"/>
    <property type="match status" value="1"/>
</dbReference>
<dbReference type="EMBL" id="QLAG01000013">
    <property type="protein sequence ID" value="TLX63308.1"/>
    <property type="molecule type" value="Genomic_DNA"/>
</dbReference>
<dbReference type="Proteomes" id="UP000306753">
    <property type="component" value="Unassembled WGS sequence"/>
</dbReference>
<accession>A0A5R9QEH8</accession>